<dbReference type="Gene3D" id="3.90.180.10">
    <property type="entry name" value="Medium-chain alcohol dehydrogenases, catalytic domain"/>
    <property type="match status" value="1"/>
</dbReference>
<dbReference type="Gene3D" id="3.40.50.720">
    <property type="entry name" value="NAD(P)-binding Rossmann-like Domain"/>
    <property type="match status" value="1"/>
</dbReference>
<dbReference type="InterPro" id="IPR014189">
    <property type="entry name" value="Quinone_OxRdtase_PIG3"/>
</dbReference>
<dbReference type="PANTHER" id="PTHR48106">
    <property type="entry name" value="QUINONE OXIDOREDUCTASE PIG3-RELATED"/>
    <property type="match status" value="1"/>
</dbReference>
<name>A0A7W5HMU0_9GAMM</name>
<dbReference type="SUPFAM" id="SSF50129">
    <property type="entry name" value="GroES-like"/>
    <property type="match status" value="1"/>
</dbReference>
<feature type="domain" description="Enoyl reductase (ER)" evidence="3">
    <location>
        <begin position="6"/>
        <end position="317"/>
    </location>
</feature>
<accession>A0A7W5HMU0</accession>
<dbReference type="PANTHER" id="PTHR48106:SF8">
    <property type="entry name" value="OS02G0805600 PROTEIN"/>
    <property type="match status" value="1"/>
</dbReference>
<sequence>MHAIHHDQDRLVWDEAEAPAGPGHREVRLQVAWAGVNRADLMQRAGQYPPPPGASTTLGLEVSGTVVAVGEGVTGLAVGQPVCALLAGGGYAEEVVVDARQVLPVPAGLGLREAAALPEVFATAWLNLFMEGALAPGERVLLHAGASGVGTAALQLCRAFAHPCFVTVGSEAKLAACRELGADAGWNRHDGSFVDAVKAWGGAEMILDPVGASYLADNQQVLNADGRLVVIGLMGGRRAELDLGRLLMKRQRVIGSTLRARPPAAKGEILAALRDHVWPRLASGELAPLVDWTWPIAEAEAAHDHVRRDANIGKVLLEVGGEA</sequence>
<dbReference type="InterPro" id="IPR011032">
    <property type="entry name" value="GroES-like_sf"/>
</dbReference>
<dbReference type="GO" id="GO:0070402">
    <property type="term" value="F:NADPH binding"/>
    <property type="evidence" value="ECO:0007669"/>
    <property type="project" value="TreeGrafter"/>
</dbReference>
<dbReference type="CDD" id="cd05276">
    <property type="entry name" value="p53_inducible_oxidoreductase"/>
    <property type="match status" value="1"/>
</dbReference>
<dbReference type="SMART" id="SM00829">
    <property type="entry name" value="PKS_ER"/>
    <property type="match status" value="1"/>
</dbReference>
<dbReference type="GO" id="GO:0016651">
    <property type="term" value="F:oxidoreductase activity, acting on NAD(P)H"/>
    <property type="evidence" value="ECO:0007669"/>
    <property type="project" value="TreeGrafter"/>
</dbReference>
<dbReference type="Pfam" id="PF00107">
    <property type="entry name" value="ADH_zinc_N"/>
    <property type="match status" value="1"/>
</dbReference>
<dbReference type="SUPFAM" id="SSF51735">
    <property type="entry name" value="NAD(P)-binding Rossmann-fold domains"/>
    <property type="match status" value="1"/>
</dbReference>
<keyword evidence="5" id="KW-1185">Reference proteome</keyword>
<dbReference type="InterPro" id="IPR013154">
    <property type="entry name" value="ADH-like_N"/>
</dbReference>
<organism evidence="4 5">
    <name type="scientific">Halomonas stenophila</name>
    <dbReference type="NCBI Taxonomy" id="795312"/>
    <lineage>
        <taxon>Bacteria</taxon>
        <taxon>Pseudomonadati</taxon>
        <taxon>Pseudomonadota</taxon>
        <taxon>Gammaproteobacteria</taxon>
        <taxon>Oceanospirillales</taxon>
        <taxon>Halomonadaceae</taxon>
        <taxon>Halomonas</taxon>
    </lineage>
</organism>
<comment type="caution">
    <text evidence="4">The sequence shown here is derived from an EMBL/GenBank/DDBJ whole genome shotgun (WGS) entry which is preliminary data.</text>
</comment>
<dbReference type="AlphaFoldDB" id="A0A7W5HMU0"/>
<dbReference type="Proteomes" id="UP000518892">
    <property type="component" value="Unassembled WGS sequence"/>
</dbReference>
<dbReference type="RefSeq" id="WP_183385417.1">
    <property type="nucleotide sequence ID" value="NZ_JACHXR010000019.1"/>
</dbReference>
<keyword evidence="1" id="KW-0521">NADP</keyword>
<reference evidence="4 5" key="1">
    <citation type="submission" date="2020-08" db="EMBL/GenBank/DDBJ databases">
        <title>Genomic Encyclopedia of Type Strains, Phase III (KMG-III): the genomes of soil and plant-associated and newly described type strains.</title>
        <authorList>
            <person name="Whitman W."/>
        </authorList>
    </citation>
    <scope>NUCLEOTIDE SEQUENCE [LARGE SCALE GENOMIC DNA]</scope>
    <source>
        <strain evidence="4 5">CECT 7744</strain>
    </source>
</reference>
<evidence type="ECO:0000256" key="2">
    <source>
        <dbReference type="ARBA" id="ARBA00023002"/>
    </source>
</evidence>
<dbReference type="Pfam" id="PF08240">
    <property type="entry name" value="ADH_N"/>
    <property type="match status" value="1"/>
</dbReference>
<dbReference type="InterPro" id="IPR020843">
    <property type="entry name" value="ER"/>
</dbReference>
<evidence type="ECO:0000256" key="1">
    <source>
        <dbReference type="ARBA" id="ARBA00022857"/>
    </source>
</evidence>
<gene>
    <name evidence="4" type="ORF">FHR97_003879</name>
</gene>
<dbReference type="NCBIfam" id="TIGR02824">
    <property type="entry name" value="quinone_pig3"/>
    <property type="match status" value="1"/>
</dbReference>
<dbReference type="EMBL" id="JACHXR010000019">
    <property type="protein sequence ID" value="MBB3232997.1"/>
    <property type="molecule type" value="Genomic_DNA"/>
</dbReference>
<dbReference type="InterPro" id="IPR013149">
    <property type="entry name" value="ADH-like_C"/>
</dbReference>
<evidence type="ECO:0000313" key="5">
    <source>
        <dbReference type="Proteomes" id="UP000518892"/>
    </source>
</evidence>
<protein>
    <submittedName>
        <fullName evidence="4">Putative PIG3 family NAD(P)H quinone oxidoreductase</fullName>
    </submittedName>
</protein>
<evidence type="ECO:0000313" key="4">
    <source>
        <dbReference type="EMBL" id="MBB3232997.1"/>
    </source>
</evidence>
<evidence type="ECO:0000259" key="3">
    <source>
        <dbReference type="SMART" id="SM00829"/>
    </source>
</evidence>
<dbReference type="InterPro" id="IPR036291">
    <property type="entry name" value="NAD(P)-bd_dom_sf"/>
</dbReference>
<proteinExistence type="predicted"/>
<keyword evidence="2" id="KW-0560">Oxidoreductase</keyword>